<accession>A0A183SM02</accession>
<feature type="compositionally biased region" description="Pro residues" evidence="1">
    <location>
        <begin position="153"/>
        <end position="166"/>
    </location>
</feature>
<gene>
    <name evidence="2" type="ORF">SSLN_LOCUS5250</name>
</gene>
<dbReference type="PANTHER" id="PTHR47027:SF26">
    <property type="entry name" value="REVERSE TRANSCRIPTASE DOMAIN-CONTAINING PROTEIN"/>
    <property type="match status" value="1"/>
</dbReference>
<evidence type="ECO:0000313" key="3">
    <source>
        <dbReference type="Proteomes" id="UP000275846"/>
    </source>
</evidence>
<evidence type="ECO:0000313" key="2">
    <source>
        <dbReference type="EMBL" id="VDL91635.1"/>
    </source>
</evidence>
<protein>
    <submittedName>
        <fullName evidence="2 4">Uncharacterized protein</fullName>
    </submittedName>
</protein>
<sequence>MTPIYGAETWTVYSSQARKLNPFHLSCLRKILKLGWQYRISDTEILELTAILSFHAMLRQMQLRWSGHLVRMDDECVPKLLFYGDVATSAHRYEGQKRHFEKISEATSNQSATWKYLSQDRPARRRSVKTGSAIYEDNRIAAAKAKRATCKSQPPPSPPTPKLSSL</sequence>
<feature type="region of interest" description="Disordered" evidence="1">
    <location>
        <begin position="145"/>
        <end position="166"/>
    </location>
</feature>
<evidence type="ECO:0000256" key="1">
    <source>
        <dbReference type="SAM" id="MobiDB-lite"/>
    </source>
</evidence>
<dbReference type="WBParaSite" id="SSLN_0000541601-mRNA-1">
    <property type="protein sequence ID" value="SSLN_0000541601-mRNA-1"/>
    <property type="gene ID" value="SSLN_0000541601"/>
</dbReference>
<name>A0A183SM02_SCHSO</name>
<dbReference type="Proteomes" id="UP000275846">
    <property type="component" value="Unassembled WGS sequence"/>
</dbReference>
<evidence type="ECO:0000313" key="4">
    <source>
        <dbReference type="WBParaSite" id="SSLN_0000541601-mRNA-1"/>
    </source>
</evidence>
<proteinExistence type="predicted"/>
<reference evidence="4" key="1">
    <citation type="submission" date="2016-06" db="UniProtKB">
        <authorList>
            <consortium name="WormBaseParasite"/>
        </authorList>
    </citation>
    <scope>IDENTIFICATION</scope>
</reference>
<reference evidence="2 3" key="2">
    <citation type="submission" date="2018-11" db="EMBL/GenBank/DDBJ databases">
        <authorList>
            <consortium name="Pathogen Informatics"/>
        </authorList>
    </citation>
    <scope>NUCLEOTIDE SEQUENCE [LARGE SCALE GENOMIC DNA]</scope>
    <source>
        <strain evidence="2 3">NST_G2</strain>
    </source>
</reference>
<organism evidence="4">
    <name type="scientific">Schistocephalus solidus</name>
    <name type="common">Tapeworm</name>
    <dbReference type="NCBI Taxonomy" id="70667"/>
    <lineage>
        <taxon>Eukaryota</taxon>
        <taxon>Metazoa</taxon>
        <taxon>Spiralia</taxon>
        <taxon>Lophotrochozoa</taxon>
        <taxon>Platyhelminthes</taxon>
        <taxon>Cestoda</taxon>
        <taxon>Eucestoda</taxon>
        <taxon>Diphyllobothriidea</taxon>
        <taxon>Diphyllobothriidae</taxon>
        <taxon>Schistocephalus</taxon>
    </lineage>
</organism>
<dbReference type="PANTHER" id="PTHR47027">
    <property type="entry name" value="REVERSE TRANSCRIPTASE DOMAIN-CONTAINING PROTEIN"/>
    <property type="match status" value="1"/>
</dbReference>
<dbReference type="OrthoDB" id="410404at2759"/>
<dbReference type="AlphaFoldDB" id="A0A183SM02"/>
<keyword evidence="3" id="KW-1185">Reference proteome</keyword>
<dbReference type="EMBL" id="UYSU01033176">
    <property type="protein sequence ID" value="VDL91635.1"/>
    <property type="molecule type" value="Genomic_DNA"/>
</dbReference>